<accession>A0ABT6F379</accession>
<evidence type="ECO:0000313" key="1">
    <source>
        <dbReference type="EMBL" id="MDG2992328.1"/>
    </source>
</evidence>
<name>A0ABT6F379_9SYNE</name>
<proteinExistence type="predicted"/>
<evidence type="ECO:0000313" key="2">
    <source>
        <dbReference type="Proteomes" id="UP001154265"/>
    </source>
</evidence>
<reference evidence="1" key="1">
    <citation type="journal article" date="2022" name="Genome Biol. Evol.">
        <title>A New Gene Family Diagnostic for Intracellular Biomineralization of Amorphous Ca Carbonates by Cyanobacteria.</title>
        <authorList>
            <person name="Benzerara K."/>
            <person name="Duprat E."/>
            <person name="Bitard-Feildel T."/>
            <person name="Caumes G."/>
            <person name="Cassier-Chauvat C."/>
            <person name="Chauvat F."/>
            <person name="Dezi M."/>
            <person name="Diop S.I."/>
            <person name="Gaschignard G."/>
            <person name="Gorgen S."/>
            <person name="Gugger M."/>
            <person name="Lopez-Garcia P."/>
            <person name="Millet M."/>
            <person name="Skouri-Panet F."/>
            <person name="Moreira D."/>
            <person name="Callebaut I."/>
        </authorList>
    </citation>
    <scope>NUCLEOTIDE SEQUENCE</scope>
    <source>
        <strain evidence="1">G9</strain>
    </source>
</reference>
<gene>
    <name evidence="1" type="ORF">L3556_15520</name>
</gene>
<comment type="caution">
    <text evidence="1">The sequence shown here is derived from an EMBL/GenBank/DDBJ whole genome shotgun (WGS) entry which is preliminary data.</text>
</comment>
<dbReference type="Proteomes" id="UP001154265">
    <property type="component" value="Unassembled WGS sequence"/>
</dbReference>
<protein>
    <submittedName>
        <fullName evidence="1">DUF1818 family protein</fullName>
    </submittedName>
</protein>
<dbReference type="SUPFAM" id="SSF54447">
    <property type="entry name" value="ssDNA-binding transcriptional regulator domain"/>
    <property type="match status" value="1"/>
</dbReference>
<keyword evidence="2" id="KW-1185">Reference proteome</keyword>
<organism evidence="1 2">
    <name type="scientific">Candidatus Synechococcus calcipolaris G9</name>
    <dbReference type="NCBI Taxonomy" id="1497997"/>
    <lineage>
        <taxon>Bacteria</taxon>
        <taxon>Bacillati</taxon>
        <taxon>Cyanobacteriota</taxon>
        <taxon>Cyanophyceae</taxon>
        <taxon>Synechococcales</taxon>
        <taxon>Synechococcaceae</taxon>
        <taxon>Synechococcus</taxon>
    </lineage>
</organism>
<dbReference type="InterPro" id="IPR014947">
    <property type="entry name" value="DUF1818"/>
</dbReference>
<dbReference type="InterPro" id="IPR009044">
    <property type="entry name" value="ssDNA-bd_transcriptional_reg"/>
</dbReference>
<dbReference type="Pfam" id="PF08848">
    <property type="entry name" value="DUF1818"/>
    <property type="match status" value="1"/>
</dbReference>
<reference evidence="1" key="2">
    <citation type="submission" date="2022-01" db="EMBL/GenBank/DDBJ databases">
        <authorList>
            <person name="Zivanovic Y."/>
            <person name="Moreira D."/>
            <person name="Lopez-Garcia P."/>
        </authorList>
    </citation>
    <scope>NUCLEOTIDE SEQUENCE</scope>
    <source>
        <strain evidence="1">G9</strain>
    </source>
</reference>
<dbReference type="Gene3D" id="2.30.31.10">
    <property type="entry name" value="Transcriptional Coactivator Pc4, Chain A"/>
    <property type="match status" value="1"/>
</dbReference>
<dbReference type="RefSeq" id="WP_277868244.1">
    <property type="nucleotide sequence ID" value="NZ_JAKKUT010000008.1"/>
</dbReference>
<dbReference type="EMBL" id="JAKKUT010000008">
    <property type="protein sequence ID" value="MDG2992328.1"/>
    <property type="molecule type" value="Genomic_DNA"/>
</dbReference>
<sequence length="126" mass="14275">MENLQTLEHGPGWRVGWRSLDLTFQGLLGTDQWAAELTAAEFKDFCRLLQQLNQALQDSVTELMPEEKISIEAETSLIWMEVAGDPQAYSLSFMILTGRRIEGYWPPPLAPEFIAACQNHIQHLSS</sequence>